<evidence type="ECO:0000313" key="3">
    <source>
        <dbReference type="Proteomes" id="UP000244926"/>
    </source>
</evidence>
<keyword evidence="1" id="KW-0812">Transmembrane</keyword>
<name>A0A2R8FAJ5_9CHLA</name>
<feature type="transmembrane region" description="Helical" evidence="1">
    <location>
        <begin position="68"/>
        <end position="95"/>
    </location>
</feature>
<dbReference type="KEGG" id="csee:C10C_0144"/>
<protein>
    <submittedName>
        <fullName evidence="2">Uncharacterized protein</fullName>
    </submittedName>
</protein>
<dbReference type="AlphaFoldDB" id="A0A2R8FAJ5"/>
<accession>A0A2R8FAJ5</accession>
<dbReference type="EMBL" id="LT993738">
    <property type="protein sequence ID" value="SPN73326.1"/>
    <property type="molecule type" value="Genomic_DNA"/>
</dbReference>
<keyword evidence="1" id="KW-0472">Membrane</keyword>
<gene>
    <name evidence="2" type="ORF">C10C_0144</name>
</gene>
<feature type="transmembrane region" description="Helical" evidence="1">
    <location>
        <begin position="6"/>
        <end position="24"/>
    </location>
</feature>
<dbReference type="Proteomes" id="UP000244926">
    <property type="component" value="Chromosome I"/>
</dbReference>
<organism evidence="2 3">
    <name type="scientific">Chlamydia serpentis</name>
    <dbReference type="NCBI Taxonomy" id="1967782"/>
    <lineage>
        <taxon>Bacteria</taxon>
        <taxon>Pseudomonadati</taxon>
        <taxon>Chlamydiota</taxon>
        <taxon>Chlamydiia</taxon>
        <taxon>Chlamydiales</taxon>
        <taxon>Chlamydiaceae</taxon>
        <taxon>Chlamydia/Chlamydophila group</taxon>
        <taxon>Chlamydia</taxon>
    </lineage>
</organism>
<evidence type="ECO:0000313" key="2">
    <source>
        <dbReference type="EMBL" id="SPN73326.1"/>
    </source>
</evidence>
<proteinExistence type="predicted"/>
<evidence type="ECO:0000256" key="1">
    <source>
        <dbReference type="SAM" id="Phobius"/>
    </source>
</evidence>
<sequence length="103" mass="11289">MSYDLVTASPLFAIILTLQKYMIGTNRNSYSKVKRVLCYQIVLTIGTILVLAVGIACISIASTHPISVSLLCFGILSIILANNLAVFTLFFFLAIKHLIVPKK</sequence>
<keyword evidence="1" id="KW-1133">Transmembrane helix</keyword>
<reference evidence="3" key="1">
    <citation type="submission" date="2017-11" db="EMBL/GenBank/DDBJ databases">
        <authorList>
            <person name="Seth-Smith MB H."/>
        </authorList>
    </citation>
    <scope>NUCLEOTIDE SEQUENCE [LARGE SCALE GENOMIC DNA]</scope>
</reference>
<feature type="transmembrane region" description="Helical" evidence="1">
    <location>
        <begin position="36"/>
        <end position="62"/>
    </location>
</feature>
<dbReference type="RefSeq" id="WP_157951041.1">
    <property type="nucleotide sequence ID" value="NZ_LT993738.1"/>
</dbReference>
<keyword evidence="3" id="KW-1185">Reference proteome</keyword>